<evidence type="ECO:0008006" key="2">
    <source>
        <dbReference type="Google" id="ProtNLM"/>
    </source>
</evidence>
<sequence>NPGLAIFKAPVGSEIALVGTGFSPELNENNIWLGDQSLVITSVGPGAVTVVVDGVVDPDPVRLTIGTDWGEDSIEFVVEPLMDSTK</sequence>
<protein>
    <recommendedName>
        <fullName evidence="2">IPT/TIG domain-containing protein</fullName>
    </recommendedName>
</protein>
<feature type="non-terminal residue" evidence="1">
    <location>
        <position position="1"/>
    </location>
</feature>
<evidence type="ECO:0000313" key="1">
    <source>
        <dbReference type="EMBL" id="SVE16821.1"/>
    </source>
</evidence>
<dbReference type="Gene3D" id="2.60.40.10">
    <property type="entry name" value="Immunoglobulins"/>
    <property type="match status" value="1"/>
</dbReference>
<dbReference type="InterPro" id="IPR013783">
    <property type="entry name" value="Ig-like_fold"/>
</dbReference>
<gene>
    <name evidence="1" type="ORF">METZ01_LOCUS469675</name>
</gene>
<reference evidence="1" key="1">
    <citation type="submission" date="2018-05" db="EMBL/GenBank/DDBJ databases">
        <authorList>
            <person name="Lanie J.A."/>
            <person name="Ng W.-L."/>
            <person name="Kazmierczak K.M."/>
            <person name="Andrzejewski T.M."/>
            <person name="Davidsen T.M."/>
            <person name="Wayne K.J."/>
            <person name="Tettelin H."/>
            <person name="Glass J.I."/>
            <person name="Rusch D."/>
            <person name="Podicherti R."/>
            <person name="Tsui H.-C.T."/>
            <person name="Winkler M.E."/>
        </authorList>
    </citation>
    <scope>NUCLEOTIDE SEQUENCE</scope>
</reference>
<accession>A0A383BAF3</accession>
<dbReference type="EMBL" id="UINC01198735">
    <property type="protein sequence ID" value="SVE16821.1"/>
    <property type="molecule type" value="Genomic_DNA"/>
</dbReference>
<name>A0A383BAF3_9ZZZZ</name>
<proteinExistence type="predicted"/>
<dbReference type="AlphaFoldDB" id="A0A383BAF3"/>
<organism evidence="1">
    <name type="scientific">marine metagenome</name>
    <dbReference type="NCBI Taxonomy" id="408172"/>
    <lineage>
        <taxon>unclassified sequences</taxon>
        <taxon>metagenomes</taxon>
        <taxon>ecological metagenomes</taxon>
    </lineage>
</organism>